<feature type="chain" id="PRO_5032481881" description="SipW-cognate class signal peptide" evidence="1">
    <location>
        <begin position="26"/>
        <end position="265"/>
    </location>
</feature>
<proteinExistence type="predicted"/>
<dbReference type="KEGG" id="vcop:MM50RIKEN_16630"/>
<accession>A0A810Q1Q4</accession>
<reference evidence="2" key="1">
    <citation type="submission" date="2020-09" db="EMBL/GenBank/DDBJ databases">
        <title>New species isolated from human feces.</title>
        <authorList>
            <person name="Kitahara M."/>
            <person name="Shigeno Y."/>
            <person name="Shime M."/>
            <person name="Matsumoto Y."/>
            <person name="Nakamura S."/>
            <person name="Motooka D."/>
            <person name="Fukuoka S."/>
            <person name="Nishikawa H."/>
            <person name="Benno Y."/>
        </authorList>
    </citation>
    <scope>NUCLEOTIDE SEQUENCE</scope>
    <source>
        <strain evidence="2">MM50</strain>
    </source>
</reference>
<name>A0A810Q1Q4_9FIRM</name>
<dbReference type="AlphaFoldDB" id="A0A810Q1Q4"/>
<evidence type="ECO:0000313" key="3">
    <source>
        <dbReference type="Proteomes" id="UP000681035"/>
    </source>
</evidence>
<evidence type="ECO:0000256" key="1">
    <source>
        <dbReference type="SAM" id="SignalP"/>
    </source>
</evidence>
<dbReference type="Proteomes" id="UP000681035">
    <property type="component" value="Chromosome"/>
</dbReference>
<dbReference type="EMBL" id="AP023418">
    <property type="protein sequence ID" value="BCK81900.1"/>
    <property type="molecule type" value="Genomic_DNA"/>
</dbReference>
<dbReference type="NCBIfam" id="TIGR04088">
    <property type="entry name" value="cognate_SipW"/>
    <property type="match status" value="1"/>
</dbReference>
<keyword evidence="3" id="KW-1185">Reference proteome</keyword>
<keyword evidence="1" id="KW-0732">Signal</keyword>
<gene>
    <name evidence="2" type="ORF">MM50RIKEN_16630</name>
</gene>
<dbReference type="InterPro" id="IPR023833">
    <property type="entry name" value="Signal_pept_SipW-depend-type"/>
</dbReference>
<organism evidence="2 3">
    <name type="scientific">Vescimonas coprocola</name>
    <dbReference type="NCBI Taxonomy" id="2714355"/>
    <lineage>
        <taxon>Bacteria</taxon>
        <taxon>Bacillati</taxon>
        <taxon>Bacillota</taxon>
        <taxon>Clostridia</taxon>
        <taxon>Eubacteriales</taxon>
        <taxon>Oscillospiraceae</taxon>
        <taxon>Vescimonas</taxon>
    </lineage>
</organism>
<evidence type="ECO:0008006" key="4">
    <source>
        <dbReference type="Google" id="ProtNLM"/>
    </source>
</evidence>
<sequence>MKKKITALFLCVALAAIAIVGASLAYFTDTDNETNTFAVGNVKIDLIEQERGENGLQPFTQNKKLSPIVGSAQGEKDELGMPTAKNYVDKMVTVQNTGSEKAYIRAYFAIPAALDDGYETFNAGMNVLHFNFGNKVVDGNITSTEGVEWNWMHDGKWNYFETTMDGIKYNVYFADYYQAVEAGATTEQLVQGVYLDKSVDFGKDGKCYAFGKEVTLDEGWDWSSVSCPVFAVACQAEGFDSAAEAMDAAFGANYNPWGGTATNWQ</sequence>
<feature type="signal peptide" evidence="1">
    <location>
        <begin position="1"/>
        <end position="25"/>
    </location>
</feature>
<evidence type="ECO:0000313" key="2">
    <source>
        <dbReference type="EMBL" id="BCK81900.1"/>
    </source>
</evidence>
<protein>
    <recommendedName>
        <fullName evidence="4">SipW-cognate class signal peptide</fullName>
    </recommendedName>
</protein>
<dbReference type="RefSeq" id="WP_213540548.1">
    <property type="nucleotide sequence ID" value="NZ_AP023418.1"/>
</dbReference>